<dbReference type="Gene3D" id="3.30.420.10">
    <property type="entry name" value="Ribonuclease H-like superfamily/Ribonuclease H"/>
    <property type="match status" value="1"/>
</dbReference>
<evidence type="ECO:0000256" key="1">
    <source>
        <dbReference type="ARBA" id="ARBA00022722"/>
    </source>
</evidence>
<keyword evidence="1" id="KW-0540">Nuclease</keyword>
<gene>
    <name evidence="11" type="ORF">EPI10_031109</name>
</gene>
<evidence type="ECO:0000256" key="9">
    <source>
        <dbReference type="ARBA" id="ARBA00023172"/>
    </source>
</evidence>
<keyword evidence="6" id="KW-0229">DNA integration</keyword>
<dbReference type="Proteomes" id="UP000325315">
    <property type="component" value="Unassembled WGS sequence"/>
</dbReference>
<dbReference type="OrthoDB" id="1305579at2759"/>
<evidence type="ECO:0000256" key="3">
    <source>
        <dbReference type="ARBA" id="ARBA00022759"/>
    </source>
</evidence>
<evidence type="ECO:0000313" key="12">
    <source>
        <dbReference type="Proteomes" id="UP000325315"/>
    </source>
</evidence>
<dbReference type="GO" id="GO:0046872">
    <property type="term" value="F:metal ion binding"/>
    <property type="evidence" value="ECO:0007669"/>
    <property type="project" value="UniProtKB-KW"/>
</dbReference>
<keyword evidence="5" id="KW-0460">Magnesium</keyword>
<keyword evidence="4" id="KW-0378">Hydrolase</keyword>
<dbReference type="GO" id="GO:0016787">
    <property type="term" value="F:hydrolase activity"/>
    <property type="evidence" value="ECO:0007669"/>
    <property type="project" value="UniProtKB-KW"/>
</dbReference>
<dbReference type="PANTHER" id="PTHR42648">
    <property type="entry name" value="TRANSPOSASE, PUTATIVE-RELATED"/>
    <property type="match status" value="1"/>
</dbReference>
<organism evidence="11 12">
    <name type="scientific">Gossypium australe</name>
    <dbReference type="NCBI Taxonomy" id="47621"/>
    <lineage>
        <taxon>Eukaryota</taxon>
        <taxon>Viridiplantae</taxon>
        <taxon>Streptophyta</taxon>
        <taxon>Embryophyta</taxon>
        <taxon>Tracheophyta</taxon>
        <taxon>Spermatophyta</taxon>
        <taxon>Magnoliopsida</taxon>
        <taxon>eudicotyledons</taxon>
        <taxon>Gunneridae</taxon>
        <taxon>Pentapetalae</taxon>
        <taxon>rosids</taxon>
        <taxon>malvids</taxon>
        <taxon>Malvales</taxon>
        <taxon>Malvaceae</taxon>
        <taxon>Malvoideae</taxon>
        <taxon>Gossypium</taxon>
    </lineage>
</organism>
<dbReference type="GO" id="GO:0003964">
    <property type="term" value="F:RNA-directed DNA polymerase activity"/>
    <property type="evidence" value="ECO:0007669"/>
    <property type="project" value="UniProtKB-KW"/>
</dbReference>
<sequence length="218" mass="24890">MWFHGEKMEDITIVEKILRSMTLKFDYVVCSIEESKDIDGLSLNELQSSLLPSDKDEQSNLLKTRKERPFCNLLSAGQLLENGYLVTLRNGACEISNPSKRVVTSVEMSQNKLFPLKIKAIQSCLMAEVKDSLWQWHFLYGHLNFGGLKILENKNMMIGLPPIISPSLVCEECIALRTDRGGEYCSKAFEDFCNVHNIRRELTTAYTPQQNHYSKTGF</sequence>
<evidence type="ECO:0000256" key="5">
    <source>
        <dbReference type="ARBA" id="ARBA00022842"/>
    </source>
</evidence>
<dbReference type="GO" id="GO:0015074">
    <property type="term" value="P:DNA integration"/>
    <property type="evidence" value="ECO:0007669"/>
    <property type="project" value="UniProtKB-KW"/>
</dbReference>
<dbReference type="Pfam" id="PF13976">
    <property type="entry name" value="gag_pre-integrs"/>
    <property type="match status" value="1"/>
</dbReference>
<dbReference type="GO" id="GO:0003676">
    <property type="term" value="F:nucleic acid binding"/>
    <property type="evidence" value="ECO:0007669"/>
    <property type="project" value="InterPro"/>
</dbReference>
<reference evidence="12" key="1">
    <citation type="journal article" date="2019" name="Plant Biotechnol. J.">
        <title>Genome sequencing of the Australian wild diploid species Gossypium australe highlights disease resistance and delayed gland morphogenesis.</title>
        <authorList>
            <person name="Cai Y."/>
            <person name="Cai X."/>
            <person name="Wang Q."/>
            <person name="Wang P."/>
            <person name="Zhang Y."/>
            <person name="Cai C."/>
            <person name="Xu Y."/>
            <person name="Wang K."/>
            <person name="Zhou Z."/>
            <person name="Wang C."/>
            <person name="Geng S."/>
            <person name="Li B."/>
            <person name="Dong Q."/>
            <person name="Hou Y."/>
            <person name="Wang H."/>
            <person name="Ai P."/>
            <person name="Liu Z."/>
            <person name="Yi F."/>
            <person name="Sun M."/>
            <person name="An G."/>
            <person name="Cheng J."/>
            <person name="Zhang Y."/>
            <person name="Shi Q."/>
            <person name="Xie Y."/>
            <person name="Shi X."/>
            <person name="Chang Y."/>
            <person name="Huang F."/>
            <person name="Chen Y."/>
            <person name="Hong S."/>
            <person name="Mi L."/>
            <person name="Sun Q."/>
            <person name="Zhang L."/>
            <person name="Zhou B."/>
            <person name="Peng R."/>
            <person name="Zhang X."/>
            <person name="Liu F."/>
        </authorList>
    </citation>
    <scope>NUCLEOTIDE SEQUENCE [LARGE SCALE GENOMIC DNA]</scope>
    <source>
        <strain evidence="12">cv. PA1801</strain>
    </source>
</reference>
<evidence type="ECO:0000256" key="8">
    <source>
        <dbReference type="ARBA" id="ARBA00022932"/>
    </source>
</evidence>
<dbReference type="SUPFAM" id="SSF53098">
    <property type="entry name" value="Ribonuclease H-like"/>
    <property type="match status" value="1"/>
</dbReference>
<evidence type="ECO:0000256" key="2">
    <source>
        <dbReference type="ARBA" id="ARBA00022723"/>
    </source>
</evidence>
<keyword evidence="3" id="KW-0255">Endonuclease</keyword>
<keyword evidence="8" id="KW-0548">Nucleotidyltransferase</keyword>
<name>A0A5B6WZ53_9ROSI</name>
<evidence type="ECO:0000256" key="4">
    <source>
        <dbReference type="ARBA" id="ARBA00022801"/>
    </source>
</evidence>
<dbReference type="GO" id="GO:0003887">
    <property type="term" value="F:DNA-directed DNA polymerase activity"/>
    <property type="evidence" value="ECO:0007669"/>
    <property type="project" value="UniProtKB-KW"/>
</dbReference>
<dbReference type="InterPro" id="IPR039537">
    <property type="entry name" value="Retrotran_Ty1/copia-like"/>
</dbReference>
<feature type="domain" description="GAG-pre-integrase" evidence="10">
    <location>
        <begin position="113"/>
        <end position="174"/>
    </location>
</feature>
<keyword evidence="9" id="KW-0233">DNA recombination</keyword>
<dbReference type="GO" id="GO:0004519">
    <property type="term" value="F:endonuclease activity"/>
    <property type="evidence" value="ECO:0007669"/>
    <property type="project" value="UniProtKB-KW"/>
</dbReference>
<comment type="caution">
    <text evidence="11">The sequence shown here is derived from an EMBL/GenBank/DDBJ whole genome shotgun (WGS) entry which is preliminary data.</text>
</comment>
<evidence type="ECO:0000256" key="7">
    <source>
        <dbReference type="ARBA" id="ARBA00022918"/>
    </source>
</evidence>
<dbReference type="PANTHER" id="PTHR42648:SF11">
    <property type="entry name" value="TRANSPOSON TY4-P GAG-POL POLYPROTEIN"/>
    <property type="match status" value="1"/>
</dbReference>
<dbReference type="InterPro" id="IPR025724">
    <property type="entry name" value="GAG-pre-integrase_dom"/>
</dbReference>
<evidence type="ECO:0000313" key="11">
    <source>
        <dbReference type="EMBL" id="KAA3487271.1"/>
    </source>
</evidence>
<keyword evidence="7" id="KW-0695">RNA-directed DNA polymerase</keyword>
<keyword evidence="2" id="KW-0479">Metal-binding</keyword>
<keyword evidence="8" id="KW-0239">DNA-directed DNA polymerase</keyword>
<protein>
    <submittedName>
        <fullName evidence="11">Retrovirus-related Pol polyprotein from transposon TNT 1-94</fullName>
    </submittedName>
</protein>
<proteinExistence type="predicted"/>
<keyword evidence="12" id="KW-1185">Reference proteome</keyword>
<evidence type="ECO:0000259" key="10">
    <source>
        <dbReference type="Pfam" id="PF13976"/>
    </source>
</evidence>
<keyword evidence="8" id="KW-0808">Transferase</keyword>
<accession>A0A5B6WZ53</accession>
<dbReference type="GO" id="GO:0006310">
    <property type="term" value="P:DNA recombination"/>
    <property type="evidence" value="ECO:0007669"/>
    <property type="project" value="UniProtKB-KW"/>
</dbReference>
<dbReference type="InterPro" id="IPR036397">
    <property type="entry name" value="RNaseH_sf"/>
</dbReference>
<dbReference type="AlphaFoldDB" id="A0A5B6WZ53"/>
<dbReference type="InterPro" id="IPR012337">
    <property type="entry name" value="RNaseH-like_sf"/>
</dbReference>
<dbReference type="EMBL" id="SMMG02000001">
    <property type="protein sequence ID" value="KAA3487271.1"/>
    <property type="molecule type" value="Genomic_DNA"/>
</dbReference>
<evidence type="ECO:0000256" key="6">
    <source>
        <dbReference type="ARBA" id="ARBA00022908"/>
    </source>
</evidence>